<dbReference type="InterPro" id="IPR036890">
    <property type="entry name" value="HATPase_C_sf"/>
</dbReference>
<dbReference type="PANTHER" id="PTHR34220:SF7">
    <property type="entry name" value="SENSOR HISTIDINE KINASE YPDA"/>
    <property type="match status" value="1"/>
</dbReference>
<dbReference type="RefSeq" id="WP_207857062.1">
    <property type="nucleotide sequence ID" value="NZ_JAFREP010000003.1"/>
</dbReference>
<keyword evidence="3" id="KW-0418">Kinase</keyword>
<dbReference type="Pfam" id="PF06580">
    <property type="entry name" value="His_kinase"/>
    <property type="match status" value="1"/>
</dbReference>
<proteinExistence type="predicted"/>
<dbReference type="SUPFAM" id="SSF55874">
    <property type="entry name" value="ATPase domain of HSP90 chaperone/DNA topoisomerase II/histidine kinase"/>
    <property type="match status" value="1"/>
</dbReference>
<keyword evidence="4" id="KW-1185">Reference proteome</keyword>
<feature type="domain" description="Signal transduction histidine kinase internal region" evidence="2">
    <location>
        <begin position="65"/>
        <end position="144"/>
    </location>
</feature>
<keyword evidence="3" id="KW-0808">Transferase</keyword>
<dbReference type="Proteomes" id="UP000664417">
    <property type="component" value="Unassembled WGS sequence"/>
</dbReference>
<gene>
    <name evidence="3" type="ORF">J3U88_04335</name>
</gene>
<keyword evidence="1" id="KW-1133">Transmembrane helix</keyword>
<dbReference type="EMBL" id="JAFREP010000003">
    <property type="protein sequence ID" value="MBO1317679.1"/>
    <property type="molecule type" value="Genomic_DNA"/>
</dbReference>
<evidence type="ECO:0000256" key="1">
    <source>
        <dbReference type="SAM" id="Phobius"/>
    </source>
</evidence>
<dbReference type="AlphaFoldDB" id="A0A8J7Q3E9"/>
<dbReference type="InterPro" id="IPR010559">
    <property type="entry name" value="Sig_transdc_His_kin_internal"/>
</dbReference>
<evidence type="ECO:0000259" key="2">
    <source>
        <dbReference type="Pfam" id="PF06580"/>
    </source>
</evidence>
<protein>
    <submittedName>
        <fullName evidence="3">Histidine kinase</fullName>
    </submittedName>
</protein>
<name>A0A8J7Q3E9_9BACT</name>
<sequence>MEAWKASLGFVGYLLGALTLQHVGARDLLLVYLTLALLIPISYLISKRASQRDKLQSLREESLRAEVLMLKNQINPHFFFNTLNNLYGLTLAQSPQAPEMILKLSDMMRFTIYEGRKDQVALCDELAYLHHYIELNQMRFGDQIDIQVTESVADDQVRLPPLMAVVLLENAFKHGVAKLGEAAWITLDVQADSREVRFEIRNNVATDSAPGKPGIGLANLRRRLELLYGPRPDACVLRREGDVFHAALRLGAL</sequence>
<evidence type="ECO:0000313" key="3">
    <source>
        <dbReference type="EMBL" id="MBO1317679.1"/>
    </source>
</evidence>
<dbReference type="PANTHER" id="PTHR34220">
    <property type="entry name" value="SENSOR HISTIDINE KINASE YPDA"/>
    <property type="match status" value="1"/>
</dbReference>
<accession>A0A8J7Q3E9</accession>
<dbReference type="InterPro" id="IPR050640">
    <property type="entry name" value="Bact_2-comp_sensor_kinase"/>
</dbReference>
<keyword evidence="1" id="KW-0472">Membrane</keyword>
<organism evidence="3 4">
    <name type="scientific">Acanthopleuribacter pedis</name>
    <dbReference type="NCBI Taxonomy" id="442870"/>
    <lineage>
        <taxon>Bacteria</taxon>
        <taxon>Pseudomonadati</taxon>
        <taxon>Acidobacteriota</taxon>
        <taxon>Holophagae</taxon>
        <taxon>Acanthopleuribacterales</taxon>
        <taxon>Acanthopleuribacteraceae</taxon>
        <taxon>Acanthopleuribacter</taxon>
    </lineage>
</organism>
<reference evidence="3" key="1">
    <citation type="submission" date="2021-03" db="EMBL/GenBank/DDBJ databases">
        <authorList>
            <person name="Wang G."/>
        </authorList>
    </citation>
    <scope>NUCLEOTIDE SEQUENCE</scope>
    <source>
        <strain evidence="3">KCTC 12899</strain>
    </source>
</reference>
<dbReference type="Gene3D" id="3.30.565.10">
    <property type="entry name" value="Histidine kinase-like ATPase, C-terminal domain"/>
    <property type="match status" value="1"/>
</dbReference>
<comment type="caution">
    <text evidence="3">The sequence shown here is derived from an EMBL/GenBank/DDBJ whole genome shotgun (WGS) entry which is preliminary data.</text>
</comment>
<feature type="transmembrane region" description="Helical" evidence="1">
    <location>
        <begin position="29"/>
        <end position="46"/>
    </location>
</feature>
<dbReference type="GO" id="GO:0016020">
    <property type="term" value="C:membrane"/>
    <property type="evidence" value="ECO:0007669"/>
    <property type="project" value="InterPro"/>
</dbReference>
<keyword evidence="1" id="KW-0812">Transmembrane</keyword>
<dbReference type="GO" id="GO:0000155">
    <property type="term" value="F:phosphorelay sensor kinase activity"/>
    <property type="evidence" value="ECO:0007669"/>
    <property type="project" value="InterPro"/>
</dbReference>
<evidence type="ECO:0000313" key="4">
    <source>
        <dbReference type="Proteomes" id="UP000664417"/>
    </source>
</evidence>